<reference evidence="2 3" key="1">
    <citation type="submission" date="2018-11" db="EMBL/GenBank/DDBJ databases">
        <title>Complete genome sequence of Paenibacillus baekrokdamisoli strain KCTC 33723.</title>
        <authorList>
            <person name="Kang S.W."/>
            <person name="Lee K.C."/>
            <person name="Kim K.K."/>
            <person name="Kim J.S."/>
            <person name="Kim D.S."/>
            <person name="Ko S.H."/>
            <person name="Yang S.H."/>
            <person name="Lee J.S."/>
        </authorList>
    </citation>
    <scope>NUCLEOTIDE SEQUENCE [LARGE SCALE GENOMIC DNA]</scope>
    <source>
        <strain evidence="2 3">KCTC 33723</strain>
    </source>
</reference>
<evidence type="ECO:0000313" key="2">
    <source>
        <dbReference type="EMBL" id="BBH22448.1"/>
    </source>
</evidence>
<name>A0A3G9JEK4_9BACL</name>
<protein>
    <recommendedName>
        <fullName evidence="1">ATP-grasp domain-containing protein</fullName>
    </recommendedName>
</protein>
<proteinExistence type="predicted"/>
<dbReference type="KEGG" id="pbk:Back11_37930"/>
<dbReference type="OrthoDB" id="5355744at2"/>
<evidence type="ECO:0000259" key="1">
    <source>
        <dbReference type="Pfam" id="PF14243"/>
    </source>
</evidence>
<gene>
    <name evidence="2" type="ORF">Back11_37930</name>
</gene>
<organism evidence="2 3">
    <name type="scientific">Paenibacillus baekrokdamisoli</name>
    <dbReference type="NCBI Taxonomy" id="1712516"/>
    <lineage>
        <taxon>Bacteria</taxon>
        <taxon>Bacillati</taxon>
        <taxon>Bacillota</taxon>
        <taxon>Bacilli</taxon>
        <taxon>Bacillales</taxon>
        <taxon>Paenibacillaceae</taxon>
        <taxon>Paenibacillus</taxon>
    </lineage>
</organism>
<dbReference type="Proteomes" id="UP000275368">
    <property type="component" value="Chromosome"/>
</dbReference>
<dbReference type="RefSeq" id="WP_125660574.1">
    <property type="nucleotide sequence ID" value="NZ_AP019308.1"/>
</dbReference>
<sequence>MIKDYAKSRKHEWEEACFIPDASNSQHVQYVVRNLIKWQGAELSGDVVFREYVELEPMTKHPKSGMPQHRGILLYRSLQDQMAK</sequence>
<dbReference type="EMBL" id="AP019308">
    <property type="protein sequence ID" value="BBH22448.1"/>
    <property type="molecule type" value="Genomic_DNA"/>
</dbReference>
<feature type="domain" description="ATP-grasp" evidence="1">
    <location>
        <begin position="1"/>
        <end position="56"/>
    </location>
</feature>
<dbReference type="AlphaFoldDB" id="A0A3G9JEK4"/>
<accession>A0A3G9JEK4</accession>
<dbReference type="Pfam" id="PF14243">
    <property type="entry name" value="R2K_3"/>
    <property type="match status" value="1"/>
</dbReference>
<keyword evidence="3" id="KW-1185">Reference proteome</keyword>
<evidence type="ECO:0000313" key="3">
    <source>
        <dbReference type="Proteomes" id="UP000275368"/>
    </source>
</evidence>
<dbReference type="InterPro" id="IPR025643">
    <property type="entry name" value="R2K_3"/>
</dbReference>